<proteinExistence type="predicted"/>
<name>A0A448WDW2_9PLAT</name>
<sequence>MMSCSSDVHLMTDKISARIHWSHKRCAENLIAQIYSYGSKTMPLWLPVGSTYKSLPLSSLYKRKAIKVWIEKEIDLLNLSFDDIESCIAELQKIPPKTRSVSMNSLHGNISISSKREKKRLPLLSRSPKKGKKKESGEHMRF</sequence>
<dbReference type="Proteomes" id="UP000784294">
    <property type="component" value="Unassembled WGS sequence"/>
</dbReference>
<dbReference type="EMBL" id="CAAALY010006041">
    <property type="protein sequence ID" value="VEL09320.1"/>
    <property type="molecule type" value="Genomic_DNA"/>
</dbReference>
<accession>A0A448WDW2</accession>
<feature type="region of interest" description="Disordered" evidence="1">
    <location>
        <begin position="119"/>
        <end position="142"/>
    </location>
</feature>
<reference evidence="2" key="1">
    <citation type="submission" date="2018-11" db="EMBL/GenBank/DDBJ databases">
        <authorList>
            <consortium name="Pathogen Informatics"/>
        </authorList>
    </citation>
    <scope>NUCLEOTIDE SEQUENCE</scope>
</reference>
<keyword evidence="3" id="KW-1185">Reference proteome</keyword>
<dbReference type="AlphaFoldDB" id="A0A448WDW2"/>
<protein>
    <submittedName>
        <fullName evidence="2">Uncharacterized protein</fullName>
    </submittedName>
</protein>
<feature type="compositionally biased region" description="Basic residues" evidence="1">
    <location>
        <begin position="119"/>
        <end position="133"/>
    </location>
</feature>
<evidence type="ECO:0000313" key="3">
    <source>
        <dbReference type="Proteomes" id="UP000784294"/>
    </source>
</evidence>
<evidence type="ECO:0000256" key="1">
    <source>
        <dbReference type="SAM" id="MobiDB-lite"/>
    </source>
</evidence>
<organism evidence="2 3">
    <name type="scientific">Protopolystoma xenopodis</name>
    <dbReference type="NCBI Taxonomy" id="117903"/>
    <lineage>
        <taxon>Eukaryota</taxon>
        <taxon>Metazoa</taxon>
        <taxon>Spiralia</taxon>
        <taxon>Lophotrochozoa</taxon>
        <taxon>Platyhelminthes</taxon>
        <taxon>Monogenea</taxon>
        <taxon>Polyopisthocotylea</taxon>
        <taxon>Polystomatidea</taxon>
        <taxon>Polystomatidae</taxon>
        <taxon>Protopolystoma</taxon>
    </lineage>
</organism>
<comment type="caution">
    <text evidence="2">The sequence shown here is derived from an EMBL/GenBank/DDBJ whole genome shotgun (WGS) entry which is preliminary data.</text>
</comment>
<evidence type="ECO:0000313" key="2">
    <source>
        <dbReference type="EMBL" id="VEL09320.1"/>
    </source>
</evidence>
<gene>
    <name evidence="2" type="ORF">PXEA_LOCUS2760</name>
</gene>